<protein>
    <submittedName>
        <fullName evidence="3">MATE family multidrug resistance protein</fullName>
    </submittedName>
</protein>
<dbReference type="GO" id="GO:0042910">
    <property type="term" value="F:xenobiotic transmembrane transporter activity"/>
    <property type="evidence" value="ECO:0007669"/>
    <property type="project" value="InterPro"/>
</dbReference>
<feature type="transmembrane region" description="Helical" evidence="2">
    <location>
        <begin position="238"/>
        <end position="261"/>
    </location>
</feature>
<keyword evidence="1" id="KW-0813">Transport</keyword>
<keyword evidence="2" id="KW-0812">Transmembrane</keyword>
<feature type="transmembrane region" description="Helical" evidence="2">
    <location>
        <begin position="139"/>
        <end position="157"/>
    </location>
</feature>
<feature type="transmembrane region" description="Helical" evidence="2">
    <location>
        <begin position="400"/>
        <end position="419"/>
    </location>
</feature>
<feature type="transmembrane region" description="Helical" evidence="2">
    <location>
        <begin position="97"/>
        <end position="118"/>
    </location>
</feature>
<gene>
    <name evidence="3" type="ORF">FHS49_002445</name>
</gene>
<dbReference type="Pfam" id="PF01554">
    <property type="entry name" value="MatE"/>
    <property type="match status" value="2"/>
</dbReference>
<feature type="transmembrane region" description="Helical" evidence="2">
    <location>
        <begin position="177"/>
        <end position="194"/>
    </location>
</feature>
<dbReference type="NCBIfam" id="TIGR00797">
    <property type="entry name" value="matE"/>
    <property type="match status" value="1"/>
</dbReference>
<feature type="transmembrane region" description="Helical" evidence="2">
    <location>
        <begin position="319"/>
        <end position="342"/>
    </location>
</feature>
<comment type="caution">
    <text evidence="3">The sequence shown here is derived from an EMBL/GenBank/DDBJ whole genome shotgun (WGS) entry which is preliminary data.</text>
</comment>
<dbReference type="Proteomes" id="UP000549617">
    <property type="component" value="Unassembled WGS sequence"/>
</dbReference>
<feature type="transmembrane region" description="Helical" evidence="2">
    <location>
        <begin position="440"/>
        <end position="461"/>
    </location>
</feature>
<dbReference type="CDD" id="cd13131">
    <property type="entry name" value="MATE_NorM_like"/>
    <property type="match status" value="1"/>
</dbReference>
<dbReference type="PANTHER" id="PTHR43298">
    <property type="entry name" value="MULTIDRUG RESISTANCE PROTEIN NORM-RELATED"/>
    <property type="match status" value="1"/>
</dbReference>
<feature type="transmembrane region" description="Helical" evidence="2">
    <location>
        <begin position="56"/>
        <end position="77"/>
    </location>
</feature>
<keyword evidence="2" id="KW-0472">Membrane</keyword>
<reference evidence="3 4" key="1">
    <citation type="submission" date="2020-08" db="EMBL/GenBank/DDBJ databases">
        <title>Genomic Encyclopedia of Type Strains, Phase IV (KMG-IV): sequencing the most valuable type-strain genomes for metagenomic binning, comparative biology and taxonomic classification.</title>
        <authorList>
            <person name="Goeker M."/>
        </authorList>
    </citation>
    <scope>NUCLEOTIDE SEQUENCE [LARGE SCALE GENOMIC DNA]</scope>
    <source>
        <strain evidence="3 4">DSM 25079</strain>
    </source>
</reference>
<proteinExistence type="predicted"/>
<organism evidence="3 4">
    <name type="scientific">Sphingobium boeckii</name>
    <dbReference type="NCBI Taxonomy" id="1082345"/>
    <lineage>
        <taxon>Bacteria</taxon>
        <taxon>Pseudomonadati</taxon>
        <taxon>Pseudomonadota</taxon>
        <taxon>Alphaproteobacteria</taxon>
        <taxon>Sphingomonadales</taxon>
        <taxon>Sphingomonadaceae</taxon>
        <taxon>Sphingobium</taxon>
    </lineage>
</organism>
<feature type="transmembrane region" description="Helical" evidence="2">
    <location>
        <begin position="363"/>
        <end position="388"/>
    </location>
</feature>
<feature type="transmembrane region" description="Helical" evidence="2">
    <location>
        <begin position="467"/>
        <end position="486"/>
    </location>
</feature>
<evidence type="ECO:0000313" key="3">
    <source>
        <dbReference type="EMBL" id="MBB5686421.1"/>
    </source>
</evidence>
<feature type="transmembrane region" description="Helical" evidence="2">
    <location>
        <begin position="288"/>
        <end position="313"/>
    </location>
</feature>
<dbReference type="InterPro" id="IPR002528">
    <property type="entry name" value="MATE_fam"/>
</dbReference>
<dbReference type="GO" id="GO:0015297">
    <property type="term" value="F:antiporter activity"/>
    <property type="evidence" value="ECO:0007669"/>
    <property type="project" value="InterPro"/>
</dbReference>
<evidence type="ECO:0000256" key="2">
    <source>
        <dbReference type="SAM" id="Phobius"/>
    </source>
</evidence>
<accession>A0A7W9EG62</accession>
<sequence>MAFISTVSIDNTSKRILQAQNIRFLFRDAPIPANGWRMNGDGGLTERSKWRVEARALIVLALPLIIGNLAWSIIAATDLLLLGKLGADALAAGALGVNVYNAFMIFGMGLVTAAAPMIASERGAKRHSVRDIRRTVRQAMWAAATICLPCWLILWHSEAILLAMGQDRVLSAEAGKFVRVLQWGLLPFLFHLVLRNYVSALERPLWGVSVVVATVFFNAFACWVLIFGQFGLPPLGLVGAGIGSALSALFMFLGMIAVVYADRQFRRYHLLGRFWRADWQRYRAVWKIGLPIAITLGLEVTVFNAAVFLMGLIDRPSLAAHAIAIQIAALAFMVPLGLGQAATVRVGFAYGRRDSAAIGRAGWLALIMGTGFACVAATILIGIPRVLIGGFLDLADPANAEVVTLAVSFLAVAALFQIVDGAQAVGAGVLRGLQDTTVPMIYAGLGYWVIGIGVGTIMAFPLGFKGVGLWLGLASGLGTVAVLMVVRWTRREKLGLVA</sequence>
<dbReference type="EMBL" id="JACIJC010000004">
    <property type="protein sequence ID" value="MBB5686421.1"/>
    <property type="molecule type" value="Genomic_DNA"/>
</dbReference>
<evidence type="ECO:0000313" key="4">
    <source>
        <dbReference type="Proteomes" id="UP000549617"/>
    </source>
</evidence>
<dbReference type="InterPro" id="IPR050222">
    <property type="entry name" value="MATE_MdtK"/>
</dbReference>
<dbReference type="GO" id="GO:0005886">
    <property type="term" value="C:plasma membrane"/>
    <property type="evidence" value="ECO:0007669"/>
    <property type="project" value="TreeGrafter"/>
</dbReference>
<keyword evidence="4" id="KW-1185">Reference proteome</keyword>
<keyword evidence="2" id="KW-1133">Transmembrane helix</keyword>
<dbReference type="AlphaFoldDB" id="A0A7W9EG62"/>
<dbReference type="PANTHER" id="PTHR43298:SF2">
    <property type="entry name" value="FMN_FAD EXPORTER YEEO-RELATED"/>
    <property type="match status" value="1"/>
</dbReference>
<evidence type="ECO:0000256" key="1">
    <source>
        <dbReference type="ARBA" id="ARBA00022448"/>
    </source>
</evidence>
<feature type="transmembrane region" description="Helical" evidence="2">
    <location>
        <begin position="206"/>
        <end position="226"/>
    </location>
</feature>
<name>A0A7W9EG62_9SPHN</name>